<dbReference type="STRING" id="1162668.LFE_0327"/>
<evidence type="ECO:0008006" key="3">
    <source>
        <dbReference type="Google" id="ProtNLM"/>
    </source>
</evidence>
<dbReference type="InterPro" id="IPR015943">
    <property type="entry name" value="WD40/YVTN_repeat-like_dom_sf"/>
</dbReference>
<proteinExistence type="predicted"/>
<dbReference type="Proteomes" id="UP000007382">
    <property type="component" value="Chromosome"/>
</dbReference>
<keyword evidence="2" id="KW-1185">Reference proteome</keyword>
<reference evidence="1 2" key="1">
    <citation type="journal article" date="2012" name="J. Bacteriol.">
        <title>Complete Genome Sequence of Leptospirillum ferrooxidans Strain C2-3, Isolated from a Fresh Volcanic Ash Deposit on the Island of Miyake, Japan.</title>
        <authorList>
            <person name="Fujimura R."/>
            <person name="Sato Y."/>
            <person name="Nishizawa T."/>
            <person name="Oshima K."/>
            <person name="Kim S.-W."/>
            <person name="Hattori M."/>
            <person name="Kamijo T."/>
            <person name="Ohta H."/>
        </authorList>
    </citation>
    <scope>NUCLEOTIDE SEQUENCE [LARGE SCALE GENOMIC DNA]</scope>
    <source>
        <strain evidence="1 2">C2-3</strain>
    </source>
</reference>
<accession>I0ILA0</accession>
<dbReference type="Gene3D" id="2.130.10.10">
    <property type="entry name" value="YVTN repeat-like/Quinoprotein amine dehydrogenase"/>
    <property type="match status" value="2"/>
</dbReference>
<organism evidence="1 2">
    <name type="scientific">Leptospirillum ferrooxidans (strain C2-3)</name>
    <dbReference type="NCBI Taxonomy" id="1162668"/>
    <lineage>
        <taxon>Bacteria</taxon>
        <taxon>Pseudomonadati</taxon>
        <taxon>Nitrospirota</taxon>
        <taxon>Nitrospiria</taxon>
        <taxon>Nitrospirales</taxon>
        <taxon>Nitrospiraceae</taxon>
        <taxon>Leptospirillum</taxon>
    </lineage>
</organism>
<name>I0ILA0_LEPFC</name>
<dbReference type="AlphaFoldDB" id="I0ILA0"/>
<dbReference type="RefSeq" id="WP_014448542.1">
    <property type="nucleotide sequence ID" value="NC_017094.1"/>
</dbReference>
<dbReference type="SUPFAM" id="SSF51004">
    <property type="entry name" value="C-terminal (heme d1) domain of cytochrome cd1-nitrite reductase"/>
    <property type="match status" value="1"/>
</dbReference>
<gene>
    <name evidence="1" type="ordered locus">LFE_0327</name>
</gene>
<protein>
    <recommendedName>
        <fullName evidence="3">YVTN beta-propeller repeat-containing protein</fullName>
    </recommendedName>
</protein>
<dbReference type="InterPro" id="IPR051200">
    <property type="entry name" value="Host-pathogen_enzymatic-act"/>
</dbReference>
<dbReference type="eggNOG" id="COG3391">
    <property type="taxonomic scope" value="Bacteria"/>
</dbReference>
<dbReference type="EMBL" id="AP012342">
    <property type="protein sequence ID" value="BAM06049.1"/>
    <property type="molecule type" value="Genomic_DNA"/>
</dbReference>
<dbReference type="PATRIC" id="fig|1162668.3.peg.376"/>
<reference evidence="2" key="2">
    <citation type="submission" date="2012-03" db="EMBL/GenBank/DDBJ databases">
        <title>The complete genome sequence of the pioneer microbe on fresh volcanic deposit, Leptospirillum ferrooxidans strain C2-3.</title>
        <authorList>
            <person name="Fujimura R."/>
            <person name="Sato Y."/>
            <person name="Nishizawa T."/>
            <person name="Nanba K."/>
            <person name="Oshima K."/>
            <person name="Hattori M."/>
            <person name="Kamijo T."/>
            <person name="Ohta H."/>
        </authorList>
    </citation>
    <scope>NUCLEOTIDE SEQUENCE [LARGE SCALE GENOMIC DNA]</scope>
    <source>
        <strain evidence="2">C2-3</strain>
    </source>
</reference>
<dbReference type="PANTHER" id="PTHR47197">
    <property type="entry name" value="PROTEIN NIRF"/>
    <property type="match status" value="1"/>
</dbReference>
<evidence type="ECO:0000313" key="2">
    <source>
        <dbReference type="Proteomes" id="UP000007382"/>
    </source>
</evidence>
<dbReference type="InterPro" id="IPR011048">
    <property type="entry name" value="Haem_d1_sf"/>
</dbReference>
<dbReference type="KEGG" id="lfc:LFE_0327"/>
<dbReference type="PANTHER" id="PTHR47197:SF3">
    <property type="entry name" value="DIHYDRO-HEME D1 DEHYDROGENASE"/>
    <property type="match status" value="1"/>
</dbReference>
<evidence type="ECO:0000313" key="1">
    <source>
        <dbReference type="EMBL" id="BAM06049.1"/>
    </source>
</evidence>
<dbReference type="HOGENOM" id="CLU_043515_2_0_0"/>
<dbReference type="OrthoDB" id="9776991at2"/>
<sequence>MATKKRPILKSFPLAHTLLILFFAIILSPPISASGDSTSTSRNPLLEIQDIPLPGKATRLDYTSIDQKKHRLLIAHLGDNSLLVIDLIHRKVIREIHKIPNIHGVIAIPEKGAIYATATGVDQLFEIRSQNLTITRRFPSGHHPDGLAFDPQDNRVFISDETGHAVTSVGVGSHPSVLTLSLPGEVGNTRYNPKDHRIYSTVSGEKEDLVAVIDPHTMKLIRKIPVEKGCKPHGERISPDGKQLFILCQENATLLIMSLPSGKLQNRFSVGTDPDVLSLDSKRGHLVVASESGTVSVFSRGTFGWKKSGEQYVAYRAHTVAIDPQTGLVYLPLQEISGKPVLRIMKIQ</sequence>